<evidence type="ECO:0000313" key="1">
    <source>
        <dbReference type="EMBL" id="RAO94992.1"/>
    </source>
</evidence>
<dbReference type="AlphaFoldDB" id="A0A328PJJ0"/>
<organism evidence="1 2">
    <name type="scientific">Mycoplasma wenyonii</name>
    <dbReference type="NCBI Taxonomy" id="65123"/>
    <lineage>
        <taxon>Bacteria</taxon>
        <taxon>Bacillati</taxon>
        <taxon>Mycoplasmatota</taxon>
        <taxon>Mollicutes</taxon>
        <taxon>Mycoplasmataceae</taxon>
        <taxon>Mycoplasma</taxon>
    </lineage>
</organism>
<comment type="caution">
    <text evidence="1">The sequence shown here is derived from an EMBL/GenBank/DDBJ whole genome shotgun (WGS) entry which is preliminary data.</text>
</comment>
<accession>A0A328PJJ0</accession>
<sequence>MLGGNRLLQGLAFGIVGCAMVPLTKSSFFAGGGISSTGTTTTQIAQEEGTQVTVPKRDTFAKLLLAGTNAEDGLVAELTREDKEDSQWKLQKTTWKGQNWNSRWTLYSDDTNGEYTFTDRSPWEWGSGCWGYARYWGRNKVCEAYGRVKQGEETKWKNNFPKIKFDGWTTRLRGGGFSTSTTLDNLSNCTLSIKENKSKDDTFVTVTMTCKKGSMVKILKFEDFERIALEKH</sequence>
<keyword evidence="2" id="KW-1185">Reference proteome</keyword>
<gene>
    <name evidence="1" type="ORF">DNK47_02125</name>
</gene>
<name>A0A328PJJ0_9MOLU</name>
<dbReference type="PROSITE" id="PS51257">
    <property type="entry name" value="PROKAR_LIPOPROTEIN"/>
    <property type="match status" value="1"/>
</dbReference>
<evidence type="ECO:0008006" key="3">
    <source>
        <dbReference type="Google" id="ProtNLM"/>
    </source>
</evidence>
<dbReference type="Proteomes" id="UP000249762">
    <property type="component" value="Unassembled WGS sequence"/>
</dbReference>
<dbReference type="OrthoDB" id="9610315at2"/>
<proteinExistence type="predicted"/>
<dbReference type="RefSeq" id="WP_112665521.1">
    <property type="nucleotide sequence ID" value="NZ_QKVO01000007.1"/>
</dbReference>
<reference evidence="2" key="1">
    <citation type="submission" date="2018-06" db="EMBL/GenBank/DDBJ databases">
        <authorList>
            <person name="Martinez Ocampo F."/>
            <person name="Quiroz Castaneda R.E."/>
            <person name="Rojas Lopez X."/>
        </authorList>
    </citation>
    <scope>NUCLEOTIDE SEQUENCE [LARGE SCALE GENOMIC DNA]</scope>
    <source>
        <strain evidence="2">INIFAP02</strain>
    </source>
</reference>
<evidence type="ECO:0000313" key="2">
    <source>
        <dbReference type="Proteomes" id="UP000249762"/>
    </source>
</evidence>
<dbReference type="EMBL" id="QKVO01000007">
    <property type="protein sequence ID" value="RAO94992.1"/>
    <property type="molecule type" value="Genomic_DNA"/>
</dbReference>
<protein>
    <recommendedName>
        <fullName evidence="3">Lipoprotein</fullName>
    </recommendedName>
</protein>